<organism evidence="1">
    <name type="scientific">marine metagenome</name>
    <dbReference type="NCBI Taxonomy" id="408172"/>
    <lineage>
        <taxon>unclassified sequences</taxon>
        <taxon>metagenomes</taxon>
        <taxon>ecological metagenomes</taxon>
    </lineage>
</organism>
<proteinExistence type="predicted"/>
<dbReference type="AlphaFoldDB" id="A0A382TZG4"/>
<evidence type="ECO:0000313" key="1">
    <source>
        <dbReference type="EMBL" id="SVD27440.1"/>
    </source>
</evidence>
<feature type="non-terminal residue" evidence="1">
    <location>
        <position position="1"/>
    </location>
</feature>
<accession>A0A382TZG4</accession>
<name>A0A382TZG4_9ZZZZ</name>
<dbReference type="EMBL" id="UINC01140346">
    <property type="protein sequence ID" value="SVD27440.1"/>
    <property type="molecule type" value="Genomic_DNA"/>
</dbReference>
<protein>
    <recommendedName>
        <fullName evidence="2">Fe2OG dioxygenase domain-containing protein</fullName>
    </recommendedName>
</protein>
<sequence length="224" mass="25492">CNLPKVNSDVINPLLEIETISRQYDKSTPNLAYFDHFLTAGALVNLRRFLLESTIWHDFSHIEGQLAAYLENGLANPLLLKIAYEIKNLLPKIFEDLPLTQVWAFKGLHGNQGIDLHADSGAVSLNFWVTPDAANLDPETGGIIIHEIPPPQNWRLDNFHKDKKLIEEYLHKTGGKTLSIPYRENRAVIFKSELFHQSDVVNFKSGYENHRINITMVFGYGDLI</sequence>
<gene>
    <name evidence="1" type="ORF">METZ01_LOCUS380294</name>
</gene>
<evidence type="ECO:0008006" key="2">
    <source>
        <dbReference type="Google" id="ProtNLM"/>
    </source>
</evidence>
<reference evidence="1" key="1">
    <citation type="submission" date="2018-05" db="EMBL/GenBank/DDBJ databases">
        <authorList>
            <person name="Lanie J.A."/>
            <person name="Ng W.-L."/>
            <person name="Kazmierczak K.M."/>
            <person name="Andrzejewski T.M."/>
            <person name="Davidsen T.M."/>
            <person name="Wayne K.J."/>
            <person name="Tettelin H."/>
            <person name="Glass J.I."/>
            <person name="Rusch D."/>
            <person name="Podicherti R."/>
            <person name="Tsui H.-C.T."/>
            <person name="Winkler M.E."/>
        </authorList>
    </citation>
    <scope>NUCLEOTIDE SEQUENCE</scope>
</reference>